<accession>A0A225WD12</accession>
<keyword evidence="5" id="KW-1185">Reference proteome</keyword>
<dbReference type="EMBL" id="NBNE01001237">
    <property type="protein sequence ID" value="OWZ14897.1"/>
    <property type="molecule type" value="Genomic_DNA"/>
</dbReference>
<comment type="caution">
    <text evidence="4">The sequence shown here is derived from an EMBL/GenBank/DDBJ whole genome shotgun (WGS) entry which is preliminary data.</text>
</comment>
<evidence type="ECO:0000256" key="1">
    <source>
        <dbReference type="ARBA" id="ARBA00007191"/>
    </source>
</evidence>
<dbReference type="OrthoDB" id="9985637at2759"/>
<protein>
    <recommendedName>
        <fullName evidence="3">Roadblock/LAMTOR2 domain-containing protein</fullName>
    </recommendedName>
</protein>
<feature type="domain" description="Roadblock/LAMTOR2" evidence="3">
    <location>
        <begin position="9"/>
        <end position="100"/>
    </location>
</feature>
<sequence>MAAAAPNEVEEVIKQLKTKPGFSSYILMNNDGIVVKYENVEYKEAIMYAYHVLSLYSRTKKHLQKLFPDPTDSEIEWLRLRTKMHEMVIAQHLRFTLVVLQQAEATDSAPEPIGRGAVEETANGNTKEEEKPVAAT</sequence>
<dbReference type="STRING" id="4795.A0A225WD12"/>
<reference evidence="5" key="1">
    <citation type="submission" date="2017-03" db="EMBL/GenBank/DDBJ databases">
        <title>Phytopthora megakarya and P. palmivora, two closely related causual agents of cacao black pod achieved similar genome size and gene model numbers by different mechanisms.</title>
        <authorList>
            <person name="Ali S."/>
            <person name="Shao J."/>
            <person name="Larry D.J."/>
            <person name="Kronmiller B."/>
            <person name="Shen D."/>
            <person name="Strem M.D."/>
            <person name="Melnick R.L."/>
            <person name="Guiltinan M.J."/>
            <person name="Tyler B.M."/>
            <person name="Meinhardt L.W."/>
            <person name="Bailey B.A."/>
        </authorList>
    </citation>
    <scope>NUCLEOTIDE SEQUENCE [LARGE SCALE GENOMIC DNA]</scope>
    <source>
        <strain evidence="5">zdho120</strain>
    </source>
</reference>
<dbReference type="PANTHER" id="PTHR10779">
    <property type="entry name" value="DYNEIN LIGHT CHAIN ROADBLOCK"/>
    <property type="match status" value="1"/>
</dbReference>
<dbReference type="Gene3D" id="3.30.450.30">
    <property type="entry name" value="Dynein light chain 2a, cytoplasmic"/>
    <property type="match status" value="1"/>
</dbReference>
<evidence type="ECO:0000313" key="4">
    <source>
        <dbReference type="EMBL" id="OWZ14897.1"/>
    </source>
</evidence>
<evidence type="ECO:0000313" key="5">
    <source>
        <dbReference type="Proteomes" id="UP000198211"/>
    </source>
</evidence>
<dbReference type="Pfam" id="PF03259">
    <property type="entry name" value="Robl_LC7"/>
    <property type="match status" value="1"/>
</dbReference>
<organism evidence="4 5">
    <name type="scientific">Phytophthora megakarya</name>
    <dbReference type="NCBI Taxonomy" id="4795"/>
    <lineage>
        <taxon>Eukaryota</taxon>
        <taxon>Sar</taxon>
        <taxon>Stramenopiles</taxon>
        <taxon>Oomycota</taxon>
        <taxon>Peronosporomycetes</taxon>
        <taxon>Peronosporales</taxon>
        <taxon>Peronosporaceae</taxon>
        <taxon>Phytophthora</taxon>
    </lineage>
</organism>
<dbReference type="AlphaFoldDB" id="A0A225WD12"/>
<dbReference type="SUPFAM" id="SSF103196">
    <property type="entry name" value="Roadblock/LC7 domain"/>
    <property type="match status" value="1"/>
</dbReference>
<feature type="compositionally biased region" description="Basic and acidic residues" evidence="2">
    <location>
        <begin position="126"/>
        <end position="136"/>
    </location>
</feature>
<evidence type="ECO:0000256" key="2">
    <source>
        <dbReference type="SAM" id="MobiDB-lite"/>
    </source>
</evidence>
<feature type="region of interest" description="Disordered" evidence="2">
    <location>
        <begin position="106"/>
        <end position="136"/>
    </location>
</feature>
<gene>
    <name evidence="4" type="ORF">PHMEG_00011544</name>
</gene>
<dbReference type="FunFam" id="3.30.450.30:FF:000021">
    <property type="entry name" value="Uncharacterized protein"/>
    <property type="match status" value="1"/>
</dbReference>
<comment type="similarity">
    <text evidence="1">Belongs to the GAMAD family.</text>
</comment>
<dbReference type="InterPro" id="IPR004942">
    <property type="entry name" value="Roadblock/LAMTOR2_dom"/>
</dbReference>
<proteinExistence type="inferred from homology"/>
<dbReference type="Proteomes" id="UP000198211">
    <property type="component" value="Unassembled WGS sequence"/>
</dbReference>
<name>A0A225WD12_9STRA</name>
<evidence type="ECO:0000259" key="3">
    <source>
        <dbReference type="Pfam" id="PF03259"/>
    </source>
</evidence>